<organism evidence="2 3">
    <name type="scientific">Niallia taxi</name>
    <dbReference type="NCBI Taxonomy" id="2499688"/>
    <lineage>
        <taxon>Bacteria</taxon>
        <taxon>Bacillati</taxon>
        <taxon>Bacillota</taxon>
        <taxon>Bacilli</taxon>
        <taxon>Bacillales</taxon>
        <taxon>Bacillaceae</taxon>
        <taxon>Niallia</taxon>
    </lineage>
</organism>
<dbReference type="EMBL" id="RZTZ01000005">
    <property type="protein sequence ID" value="RVT61477.1"/>
    <property type="molecule type" value="Genomic_DNA"/>
</dbReference>
<comment type="caution">
    <text evidence="2">The sequence shown here is derived from an EMBL/GenBank/DDBJ whole genome shotgun (WGS) entry which is preliminary data.</text>
</comment>
<protein>
    <submittedName>
        <fullName evidence="2">DUF5082 domain-containing protein</fullName>
    </submittedName>
</protein>
<name>A0A437K9Z5_9BACI</name>
<gene>
    <name evidence="2" type="ORF">EM808_14600</name>
</gene>
<evidence type="ECO:0000256" key="1">
    <source>
        <dbReference type="SAM" id="Coils"/>
    </source>
</evidence>
<evidence type="ECO:0000313" key="3">
    <source>
        <dbReference type="Proteomes" id="UP000288024"/>
    </source>
</evidence>
<dbReference type="RefSeq" id="WP_127738934.1">
    <property type="nucleotide sequence ID" value="NZ_JARMUY010000004.1"/>
</dbReference>
<proteinExistence type="predicted"/>
<dbReference type="AlphaFoldDB" id="A0A437K9Z5"/>
<keyword evidence="1" id="KW-0175">Coiled coil</keyword>
<accession>A0A437K9Z5</accession>
<dbReference type="Pfam" id="PF16888">
    <property type="entry name" value="YwqH-like"/>
    <property type="match status" value="1"/>
</dbReference>
<evidence type="ECO:0000313" key="2">
    <source>
        <dbReference type="EMBL" id="RVT61477.1"/>
    </source>
</evidence>
<reference evidence="2 3" key="1">
    <citation type="submission" date="2019-01" db="EMBL/GenBank/DDBJ databases">
        <title>Bacillus sp. M5HDSG1-1, whole genome shotgun sequence.</title>
        <authorList>
            <person name="Tuo L."/>
        </authorList>
    </citation>
    <scope>NUCLEOTIDE SEQUENCE [LARGE SCALE GENOMIC DNA]</scope>
    <source>
        <strain evidence="2 3">M5HDSG1-1</strain>
    </source>
</reference>
<keyword evidence="3" id="KW-1185">Reference proteome</keyword>
<dbReference type="Proteomes" id="UP000288024">
    <property type="component" value="Unassembled WGS sequence"/>
</dbReference>
<feature type="coiled-coil region" evidence="1">
    <location>
        <begin position="11"/>
        <end position="48"/>
    </location>
</feature>
<dbReference type="InterPro" id="IPR031681">
    <property type="entry name" value="YwqH-like"/>
</dbReference>
<sequence>MSLSSMLASLKGDVNGKIDDIERKIQRLKSAKQKVENEQDTMLEEIRQLKKPDLNNNWVGQRADEFDGKRDDVYLAMSYIGNLEYPQYQSSIQSKINLLQMEKTSLHGIGGLVGEASKLFELGEDMYDDVTNKISEIKRML</sequence>